<dbReference type="Proteomes" id="UP001351900">
    <property type="component" value="Unassembled WGS sequence"/>
</dbReference>
<dbReference type="RefSeq" id="WP_331792295.1">
    <property type="nucleotide sequence ID" value="NZ_BAAAUO010000001.1"/>
</dbReference>
<name>A0ABU7V957_9MICO</name>
<dbReference type="EMBL" id="JAZHOV010000008">
    <property type="protein sequence ID" value="MEF2256214.1"/>
    <property type="molecule type" value="Genomic_DNA"/>
</dbReference>
<accession>A0ABU7V957</accession>
<dbReference type="InterPro" id="IPR054202">
    <property type="entry name" value="DUF6907"/>
</dbReference>
<dbReference type="Pfam" id="PF21848">
    <property type="entry name" value="DUF6907"/>
    <property type="match status" value="1"/>
</dbReference>
<sequence>MTESEPYEASPCPPWCEQLQCQEPRPEDRFHQLARTVPVTLRRRYPTGSGVESHPEPAEVNVVVFTSATAQDETWVSLDVGDWSSTITVTLESMRRVHAVLGEVLGAAEA</sequence>
<proteinExistence type="predicted"/>
<keyword evidence="2" id="KW-1185">Reference proteome</keyword>
<protein>
    <submittedName>
        <fullName evidence="1">Uncharacterized protein</fullName>
    </submittedName>
</protein>
<reference evidence="1 2" key="1">
    <citation type="submission" date="2024-01" db="EMBL/GenBank/DDBJ databases">
        <title>the genome sequence of strain Microbacterium schleiferi NBRC 15075.</title>
        <authorList>
            <person name="Ding Y."/>
            <person name="Zhang G."/>
        </authorList>
    </citation>
    <scope>NUCLEOTIDE SEQUENCE [LARGE SCALE GENOMIC DNA]</scope>
    <source>
        <strain evidence="1 2">NBRC 15075</strain>
    </source>
</reference>
<evidence type="ECO:0000313" key="1">
    <source>
        <dbReference type="EMBL" id="MEF2256214.1"/>
    </source>
</evidence>
<organism evidence="1 2">
    <name type="scientific">Microbacterium schleiferi</name>
    <dbReference type="NCBI Taxonomy" id="69362"/>
    <lineage>
        <taxon>Bacteria</taxon>
        <taxon>Bacillati</taxon>
        <taxon>Actinomycetota</taxon>
        <taxon>Actinomycetes</taxon>
        <taxon>Micrococcales</taxon>
        <taxon>Microbacteriaceae</taxon>
        <taxon>Microbacterium</taxon>
    </lineage>
</organism>
<evidence type="ECO:0000313" key="2">
    <source>
        <dbReference type="Proteomes" id="UP001351900"/>
    </source>
</evidence>
<comment type="caution">
    <text evidence="1">The sequence shown here is derived from an EMBL/GenBank/DDBJ whole genome shotgun (WGS) entry which is preliminary data.</text>
</comment>
<gene>
    <name evidence="1" type="ORF">V2V91_13885</name>
</gene>